<dbReference type="OrthoDB" id="789771at2"/>
<keyword evidence="3" id="KW-1185">Reference proteome</keyword>
<feature type="signal peptide" evidence="1">
    <location>
        <begin position="1"/>
        <end position="23"/>
    </location>
</feature>
<reference evidence="2 3" key="2">
    <citation type="journal article" date="2012" name="Environ. Microbiol.">
        <title>Characterization of the first alginolytic operons in a marine bacterium: from their emergence in marine Flavobacteriia to their independent transfers to marine Proteobacteria and human gut Bacteroides.</title>
        <authorList>
            <person name="Thomas F."/>
            <person name="Barbeyron T."/>
            <person name="Tonon T."/>
            <person name="Genicot S."/>
            <person name="Czjzek M."/>
            <person name="Michel G."/>
        </authorList>
    </citation>
    <scope>NUCLEOTIDE SEQUENCE [LARGE SCALE GENOMIC DNA]</scope>
    <source>
        <strain evidence="3">DSM 12802 / CCUG 47099 / CIP 106680 / NCIMB 13871 / Dsij</strain>
    </source>
</reference>
<dbReference type="AlphaFoldDB" id="G0L276"/>
<dbReference type="STRING" id="63186.ZOBELLIA_939"/>
<dbReference type="EMBL" id="FP476056">
    <property type="protein sequence ID" value="CAZ94997.1"/>
    <property type="molecule type" value="Genomic_DNA"/>
</dbReference>
<reference evidence="3" key="1">
    <citation type="submission" date="2009-07" db="EMBL/GenBank/DDBJ databases">
        <title>Complete genome sequence of Zobellia galactanivorans Dsij.</title>
        <authorList>
            <consortium name="Genoscope - CEA"/>
        </authorList>
    </citation>
    <scope>NUCLEOTIDE SEQUENCE [LARGE SCALE GENOMIC DNA]</scope>
    <source>
        <strain evidence="3">DSM 12802 / CCUG 47099 / CIP 106680 / NCIMB 13871 / Dsij</strain>
    </source>
</reference>
<organism evidence="2 3">
    <name type="scientific">Zobellia galactanivorans (strain DSM 12802 / CCUG 47099 / CIP 106680 / NCIMB 13871 / Dsij)</name>
    <dbReference type="NCBI Taxonomy" id="63186"/>
    <lineage>
        <taxon>Bacteria</taxon>
        <taxon>Pseudomonadati</taxon>
        <taxon>Bacteroidota</taxon>
        <taxon>Flavobacteriia</taxon>
        <taxon>Flavobacteriales</taxon>
        <taxon>Flavobacteriaceae</taxon>
        <taxon>Zobellia</taxon>
    </lineage>
</organism>
<evidence type="ECO:0000313" key="2">
    <source>
        <dbReference type="EMBL" id="CAZ94997.1"/>
    </source>
</evidence>
<evidence type="ECO:0000313" key="3">
    <source>
        <dbReference type="Proteomes" id="UP000008898"/>
    </source>
</evidence>
<protein>
    <recommendedName>
        <fullName evidence="4">Membrane lipoprotein</fullName>
    </recommendedName>
</protein>
<dbReference type="KEGG" id="zga:ZOBELLIA_939"/>
<gene>
    <name evidence="2" type="ordered locus">zobellia_939</name>
</gene>
<keyword evidence="1" id="KW-0732">Signal</keyword>
<evidence type="ECO:0008006" key="4">
    <source>
        <dbReference type="Google" id="ProtNLM"/>
    </source>
</evidence>
<name>G0L276_ZOBGA</name>
<feature type="chain" id="PRO_5003402136" description="Membrane lipoprotein" evidence="1">
    <location>
        <begin position="24"/>
        <end position="102"/>
    </location>
</feature>
<accession>G0L276</accession>
<proteinExistence type="predicted"/>
<dbReference type="HOGENOM" id="CLU_2276420_0_0_10"/>
<evidence type="ECO:0000256" key="1">
    <source>
        <dbReference type="SAM" id="SignalP"/>
    </source>
</evidence>
<dbReference type="RefSeq" id="WP_013992309.1">
    <property type="nucleotide sequence ID" value="NC_015844.1"/>
</dbReference>
<dbReference type="Proteomes" id="UP000008898">
    <property type="component" value="Chromosome"/>
</dbReference>
<sequence length="102" mass="11324">MKTPTTFFIVLLLGIFLLNTSCSKEDGPNAPEPVAKEETIKEEIEEEPANNPPDSFNLIGVIDGVTDVDVYPTFSWEEATDPDGDTITYNLYLGREEDPTQL</sequence>